<dbReference type="EMBL" id="LAZR01001927">
    <property type="protein sequence ID" value="KKN37031.1"/>
    <property type="molecule type" value="Genomic_DNA"/>
</dbReference>
<protein>
    <submittedName>
        <fullName evidence="1">Uncharacterized protein</fullName>
    </submittedName>
</protein>
<gene>
    <name evidence="1" type="ORF">LCGC14_0767910</name>
</gene>
<proteinExistence type="predicted"/>
<evidence type="ECO:0000313" key="1">
    <source>
        <dbReference type="EMBL" id="KKN37031.1"/>
    </source>
</evidence>
<sequence>MKEHKRVASTDFWEYLGEDADLEKEADKHPKSFHGFTHWGSPGWSEKDKCPMSVLTVDPDCPRCQELTKQTGKDFENK</sequence>
<organism evidence="1">
    <name type="scientific">marine sediment metagenome</name>
    <dbReference type="NCBI Taxonomy" id="412755"/>
    <lineage>
        <taxon>unclassified sequences</taxon>
        <taxon>metagenomes</taxon>
        <taxon>ecological metagenomes</taxon>
    </lineage>
</organism>
<comment type="caution">
    <text evidence="1">The sequence shown here is derived from an EMBL/GenBank/DDBJ whole genome shotgun (WGS) entry which is preliminary data.</text>
</comment>
<reference evidence="1" key="1">
    <citation type="journal article" date="2015" name="Nature">
        <title>Complex archaea that bridge the gap between prokaryotes and eukaryotes.</title>
        <authorList>
            <person name="Spang A."/>
            <person name="Saw J.H."/>
            <person name="Jorgensen S.L."/>
            <person name="Zaremba-Niedzwiedzka K."/>
            <person name="Martijn J."/>
            <person name="Lind A.E."/>
            <person name="van Eijk R."/>
            <person name="Schleper C."/>
            <person name="Guy L."/>
            <person name="Ettema T.J."/>
        </authorList>
    </citation>
    <scope>NUCLEOTIDE SEQUENCE</scope>
</reference>
<accession>A0A0F9SJB1</accession>
<dbReference type="AlphaFoldDB" id="A0A0F9SJB1"/>
<name>A0A0F9SJB1_9ZZZZ</name>